<evidence type="ECO:0008006" key="4">
    <source>
        <dbReference type="Google" id="ProtNLM"/>
    </source>
</evidence>
<feature type="transmembrane region" description="Helical" evidence="1">
    <location>
        <begin position="100"/>
        <end position="121"/>
    </location>
</feature>
<accession>A0ABR9CHS8</accession>
<dbReference type="InterPro" id="IPR045964">
    <property type="entry name" value="DUF6384"/>
</dbReference>
<evidence type="ECO:0000313" key="2">
    <source>
        <dbReference type="EMBL" id="MBD8890390.1"/>
    </source>
</evidence>
<dbReference type="Pfam" id="PF19911">
    <property type="entry name" value="DUF6384"/>
    <property type="match status" value="1"/>
</dbReference>
<reference evidence="2 3" key="2">
    <citation type="journal article" date="2021" name="Int. J. Syst. Evol. Microbiol.">
        <title>Roseibium litorale sp. nov., isolated from a tidal flat sediment and proposal for the reclassification of Labrenzia polysiphoniae as Roseibium polysiphoniae comb. nov.</title>
        <authorList>
            <person name="Liu Y."/>
            <person name="Pei T."/>
            <person name="Du J."/>
            <person name="Chao M."/>
            <person name="Deng M.R."/>
            <person name="Zhu H."/>
        </authorList>
    </citation>
    <scope>NUCLEOTIDE SEQUENCE [LARGE SCALE GENOMIC DNA]</scope>
    <source>
        <strain evidence="2 3">4C16A</strain>
    </source>
</reference>
<proteinExistence type="predicted"/>
<keyword evidence="1" id="KW-0812">Transmembrane</keyword>
<evidence type="ECO:0000256" key="1">
    <source>
        <dbReference type="SAM" id="Phobius"/>
    </source>
</evidence>
<gene>
    <name evidence="2" type="ORF">IG616_02440</name>
</gene>
<sequence length="309" mass="33581">MADKADAPLDDLMMAMDVVDTLRHDEAMVMKELAADDRDARMIERLRQVYASQGIEVSDEILKAGVEGLKEDRFVYSPPASGFQRWLAIAYVTRSSWSKWVAGALAGLVLVIAAWQFLVVMPRERAAAALQVELTQTLPKSITDLSGRIAGLTDDAAILSDAKRVADDAQAAITAGNADTAREAVARLSTMAADLAHTYEVKIVSRPGVPTGVTRIPDSNPGANNYYLVVEAIGSDGKPMRRTITSEEDGKPHDVTIWAQRVSSALFNRVRQDKSEDGIVQDTLLGTKERGKLAISWKSGVQKGAITEW</sequence>
<dbReference type="RefSeq" id="WP_192146029.1">
    <property type="nucleotide sequence ID" value="NZ_JACYXI010000001.1"/>
</dbReference>
<keyword evidence="1" id="KW-1133">Transmembrane helix</keyword>
<organism evidence="2 3">
    <name type="scientific">Roseibium litorale</name>
    <dbReference type="NCBI Taxonomy" id="2803841"/>
    <lineage>
        <taxon>Bacteria</taxon>
        <taxon>Pseudomonadati</taxon>
        <taxon>Pseudomonadota</taxon>
        <taxon>Alphaproteobacteria</taxon>
        <taxon>Hyphomicrobiales</taxon>
        <taxon>Stappiaceae</taxon>
        <taxon>Roseibium</taxon>
    </lineage>
</organism>
<keyword evidence="1" id="KW-0472">Membrane</keyword>
<dbReference type="Proteomes" id="UP000632063">
    <property type="component" value="Unassembled WGS sequence"/>
</dbReference>
<dbReference type="EMBL" id="JACYXI010000001">
    <property type="protein sequence ID" value="MBD8890390.1"/>
    <property type="molecule type" value="Genomic_DNA"/>
</dbReference>
<keyword evidence="3" id="KW-1185">Reference proteome</keyword>
<comment type="caution">
    <text evidence="2">The sequence shown here is derived from an EMBL/GenBank/DDBJ whole genome shotgun (WGS) entry which is preliminary data.</text>
</comment>
<reference evidence="3" key="1">
    <citation type="submission" date="2020-09" db="EMBL/GenBank/DDBJ databases">
        <title>The genome sequence of strain Labrenzia suaedae 4C16A.</title>
        <authorList>
            <person name="Liu Y."/>
        </authorList>
    </citation>
    <scope>NUCLEOTIDE SEQUENCE [LARGE SCALE GENOMIC DNA]</scope>
    <source>
        <strain evidence="3">4C16A</strain>
    </source>
</reference>
<name>A0ABR9CHS8_9HYPH</name>
<evidence type="ECO:0000313" key="3">
    <source>
        <dbReference type="Proteomes" id="UP000632063"/>
    </source>
</evidence>
<protein>
    <recommendedName>
        <fullName evidence="4">Anti-sigma factor</fullName>
    </recommendedName>
</protein>